<feature type="domain" description="Heterokaryon incompatibility" evidence="1">
    <location>
        <begin position="229"/>
        <end position="387"/>
    </location>
</feature>
<name>A0ABR0FCM0_9PEZI</name>
<dbReference type="RefSeq" id="XP_062730500.1">
    <property type="nucleotide sequence ID" value="XM_062879356.1"/>
</dbReference>
<evidence type="ECO:0000313" key="3">
    <source>
        <dbReference type="Proteomes" id="UP001322138"/>
    </source>
</evidence>
<sequence length="720" mass="79980">MDRNMTAKTLCPECVGITFDDVAGDAIGALDPMTCWKRGDTLPDLPHFSLSAKNGCSFCAFLCHLLQERLPKQYAAVTETAGCPRVVTVKLDTPAYTMRSDLMVVTNDLAGNNEAEEEDGLHSLCLTFGSKGWPQDWRVRVRVYQHPGSTAVSESLGITLKVPSTDVLSRGSIQTLETWLRTCNDEHPSCQNVDSSWLPTRLIYIGTHDDITPRLIQVSGASLPLTTRYIALSYCWGPPSQTRPQLTTTIATLPQRLETIPEHILPGTHRDLVLLARRLGIQYIWIDALCIIQDNRKDWETEAASMFRVYRHAYLTVVAAAGDSCHSGFLSRPGVGPLAVVPFQSRSGTVSGSYLLSWHQEYSAWDANNPSHMSGCSWATRGWTLQEDVLSSRVVYFRDTTSFFRCQTQRCLEHSTTVYRNVHRWQERLGSSALASPSDDNSSRTTEGRDKKNLYKLWRAMVAEYSLRNLTVEEDKLPAISGLARSFNVGLDDQYFAGLWRGDFVRALLWSTRHDAVKPAKFCAPSWSWASWKGEVGWSKSHSLPLVTECKIRHIYVAPLGSDLFGRVKGGYVDLTGSLRPVSLRPTDVSVLADNDPYRVDLFQEGVVEAWARGAIDGFTSSGLRNNGSYKEPDVAKLDCLTDIQALVLAFGSAPVGVDPDTDDLIFSQPEYPLGLLVVAEKNSSLMDMPTYRRVGVFQAQTTAAQGLQAEKSVFDIRLI</sequence>
<protein>
    <recommendedName>
        <fullName evidence="1">Heterokaryon incompatibility domain-containing protein</fullName>
    </recommendedName>
</protein>
<reference evidence="2 3" key="1">
    <citation type="journal article" date="2023" name="bioRxiv">
        <title>High-quality genome assemblies of four members of thePodospora anserinaspecies complex.</title>
        <authorList>
            <person name="Ament-Velasquez S.L."/>
            <person name="Vogan A.A."/>
            <person name="Wallerman O."/>
            <person name="Hartmann F."/>
            <person name="Gautier V."/>
            <person name="Silar P."/>
            <person name="Giraud T."/>
            <person name="Johannesson H."/>
        </authorList>
    </citation>
    <scope>NUCLEOTIDE SEQUENCE [LARGE SCALE GENOMIC DNA]</scope>
    <source>
        <strain evidence="2 3">CBS 112042</strain>
    </source>
</reference>
<comment type="caution">
    <text evidence="2">The sequence shown here is derived from an EMBL/GenBank/DDBJ whole genome shotgun (WGS) entry which is preliminary data.</text>
</comment>
<dbReference type="PANTHER" id="PTHR33112">
    <property type="entry name" value="DOMAIN PROTEIN, PUTATIVE-RELATED"/>
    <property type="match status" value="1"/>
</dbReference>
<dbReference type="EMBL" id="JAFFGZ010000007">
    <property type="protein sequence ID" value="KAK4641524.1"/>
    <property type="molecule type" value="Genomic_DNA"/>
</dbReference>
<dbReference type="InterPro" id="IPR010730">
    <property type="entry name" value="HET"/>
</dbReference>
<dbReference type="Proteomes" id="UP001322138">
    <property type="component" value="Unassembled WGS sequence"/>
</dbReference>
<evidence type="ECO:0000313" key="2">
    <source>
        <dbReference type="EMBL" id="KAK4641524.1"/>
    </source>
</evidence>
<dbReference type="GeneID" id="87898838"/>
<accession>A0ABR0FCM0</accession>
<dbReference type="PANTHER" id="PTHR33112:SF16">
    <property type="entry name" value="HETEROKARYON INCOMPATIBILITY DOMAIN-CONTAINING PROTEIN"/>
    <property type="match status" value="1"/>
</dbReference>
<evidence type="ECO:0000259" key="1">
    <source>
        <dbReference type="Pfam" id="PF06985"/>
    </source>
</evidence>
<keyword evidence="3" id="KW-1185">Reference proteome</keyword>
<dbReference type="Pfam" id="PF06985">
    <property type="entry name" value="HET"/>
    <property type="match status" value="1"/>
</dbReference>
<proteinExistence type="predicted"/>
<gene>
    <name evidence="2" type="ORF">QC761_501080</name>
</gene>
<organism evidence="2 3">
    <name type="scientific">Podospora bellae-mahoneyi</name>
    <dbReference type="NCBI Taxonomy" id="2093777"/>
    <lineage>
        <taxon>Eukaryota</taxon>
        <taxon>Fungi</taxon>
        <taxon>Dikarya</taxon>
        <taxon>Ascomycota</taxon>
        <taxon>Pezizomycotina</taxon>
        <taxon>Sordariomycetes</taxon>
        <taxon>Sordariomycetidae</taxon>
        <taxon>Sordariales</taxon>
        <taxon>Podosporaceae</taxon>
        <taxon>Podospora</taxon>
    </lineage>
</organism>